<dbReference type="InterPro" id="IPR036397">
    <property type="entry name" value="RNaseH_sf"/>
</dbReference>
<dbReference type="Gene3D" id="3.30.420.10">
    <property type="entry name" value="Ribonuclease H-like superfamily/Ribonuclease H"/>
    <property type="match status" value="1"/>
</dbReference>
<evidence type="ECO:0000313" key="3">
    <source>
        <dbReference type="Proteomes" id="UP001148838"/>
    </source>
</evidence>
<evidence type="ECO:0000256" key="1">
    <source>
        <dbReference type="SAM" id="MobiDB-lite"/>
    </source>
</evidence>
<dbReference type="EMBL" id="JAJSOF020000001">
    <property type="protein sequence ID" value="KAJ4451214.1"/>
    <property type="molecule type" value="Genomic_DNA"/>
</dbReference>
<organism evidence="2 3">
    <name type="scientific">Periplaneta americana</name>
    <name type="common">American cockroach</name>
    <name type="synonym">Blatta americana</name>
    <dbReference type="NCBI Taxonomy" id="6978"/>
    <lineage>
        <taxon>Eukaryota</taxon>
        <taxon>Metazoa</taxon>
        <taxon>Ecdysozoa</taxon>
        <taxon>Arthropoda</taxon>
        <taxon>Hexapoda</taxon>
        <taxon>Insecta</taxon>
        <taxon>Pterygota</taxon>
        <taxon>Neoptera</taxon>
        <taxon>Polyneoptera</taxon>
        <taxon>Dictyoptera</taxon>
        <taxon>Blattodea</taxon>
        <taxon>Blattoidea</taxon>
        <taxon>Blattidae</taxon>
        <taxon>Blattinae</taxon>
        <taxon>Periplaneta</taxon>
    </lineage>
</organism>
<gene>
    <name evidence="2" type="ORF">ANN_02674</name>
</gene>
<feature type="region of interest" description="Disordered" evidence="1">
    <location>
        <begin position="76"/>
        <end position="102"/>
    </location>
</feature>
<comment type="caution">
    <text evidence="2">The sequence shown here is derived from an EMBL/GenBank/DDBJ whole genome shotgun (WGS) entry which is preliminary data.</text>
</comment>
<feature type="region of interest" description="Disordered" evidence="1">
    <location>
        <begin position="309"/>
        <end position="330"/>
    </location>
</feature>
<evidence type="ECO:0000313" key="2">
    <source>
        <dbReference type="EMBL" id="KAJ4451214.1"/>
    </source>
</evidence>
<sequence>MFTKLEQRSCIKIDMARGRSAQECCVKHHHLRPSLRRKRRHLVVQNPIILHDNARSDTTAAVKDLLRRCQWKILEHPPSPTTSPLTHSSRDTDVRGQRTQSVSLDQESSSQCTMVQGQFARCSVLSLRVLQLSRAVASWSKASCLGFALWNARWFESSWEKTFSHEISANAWDRCPPSIVMHLGATIVAKIRFRKPAITAGRIIVLTTQYLHSGWFGRPPPRKATLLVWKKRASIAGSIKDRNKLAARRYQTNDELKDAVTAADITSQQLRKMSPEDVPIRLGTIANVPHFCKDYHSITHLLTSSLAFKEPGGSLPPSHKPANGPYPEQD</sequence>
<protein>
    <submittedName>
        <fullName evidence="2">Uncharacterized protein</fullName>
    </submittedName>
</protein>
<dbReference type="Proteomes" id="UP001148838">
    <property type="component" value="Unassembled WGS sequence"/>
</dbReference>
<keyword evidence="3" id="KW-1185">Reference proteome</keyword>
<name>A0ABQ8TWY3_PERAM</name>
<reference evidence="2 3" key="1">
    <citation type="journal article" date="2022" name="Allergy">
        <title>Genome assembly and annotation of Periplaneta americana reveal a comprehensive cockroach allergen profile.</title>
        <authorList>
            <person name="Wang L."/>
            <person name="Xiong Q."/>
            <person name="Saelim N."/>
            <person name="Wang L."/>
            <person name="Nong W."/>
            <person name="Wan A.T."/>
            <person name="Shi M."/>
            <person name="Liu X."/>
            <person name="Cao Q."/>
            <person name="Hui J.H.L."/>
            <person name="Sookrung N."/>
            <person name="Leung T.F."/>
            <person name="Tungtrongchitr A."/>
            <person name="Tsui S.K.W."/>
        </authorList>
    </citation>
    <scope>NUCLEOTIDE SEQUENCE [LARGE SCALE GENOMIC DNA]</scope>
    <source>
        <strain evidence="2">PWHHKU_190912</strain>
    </source>
</reference>
<proteinExistence type="predicted"/>
<accession>A0ABQ8TWY3</accession>